<evidence type="ECO:0000313" key="3">
    <source>
        <dbReference type="Proteomes" id="UP000237811"/>
    </source>
</evidence>
<name>A0AB37AQR4_9BURK</name>
<evidence type="ECO:0000313" key="2">
    <source>
        <dbReference type="EMBL" id="PRE45161.1"/>
    </source>
</evidence>
<sequence>MITGQPYSVEQGWSEESAWLGPDFGGFQQPTCLLQEAKGDYDRFFDSETKKPVTWFKEFSKITVEIEERTMKVHANPPTKRQYYFQTPLTMSYFRTTLAENRIPYVVAG</sequence>
<dbReference type="InterPro" id="IPR028904">
    <property type="entry name" value="Tox-REase-5_dom"/>
</dbReference>
<reference evidence="2 3" key="1">
    <citation type="submission" date="2018-03" db="EMBL/GenBank/DDBJ databases">
        <authorList>
            <person name="Nguyen K."/>
            <person name="Fouts D."/>
            <person name="Sutton G."/>
        </authorList>
    </citation>
    <scope>NUCLEOTIDE SEQUENCE [LARGE SCALE GENOMIC DNA]</scope>
    <source>
        <strain evidence="2 3">AU14328</strain>
    </source>
</reference>
<gene>
    <name evidence="2" type="ORF">C6P99_19825</name>
</gene>
<feature type="domain" description="Tox-REase-5" evidence="1">
    <location>
        <begin position="2"/>
        <end position="87"/>
    </location>
</feature>
<organism evidence="2 3">
    <name type="scientific">Burkholderia multivorans</name>
    <dbReference type="NCBI Taxonomy" id="87883"/>
    <lineage>
        <taxon>Bacteria</taxon>
        <taxon>Pseudomonadati</taxon>
        <taxon>Pseudomonadota</taxon>
        <taxon>Betaproteobacteria</taxon>
        <taxon>Burkholderiales</taxon>
        <taxon>Burkholderiaceae</taxon>
        <taxon>Burkholderia</taxon>
        <taxon>Burkholderia cepacia complex</taxon>
    </lineage>
</organism>
<dbReference type="AlphaFoldDB" id="A0AB37AQR4"/>
<comment type="caution">
    <text evidence="2">The sequence shown here is derived from an EMBL/GenBank/DDBJ whole genome shotgun (WGS) entry which is preliminary data.</text>
</comment>
<dbReference type="Pfam" id="PF15648">
    <property type="entry name" value="Tox-REase-5"/>
    <property type="match status" value="1"/>
</dbReference>
<evidence type="ECO:0000259" key="1">
    <source>
        <dbReference type="Pfam" id="PF15648"/>
    </source>
</evidence>
<dbReference type="Proteomes" id="UP000237811">
    <property type="component" value="Unassembled WGS sequence"/>
</dbReference>
<dbReference type="RefSeq" id="WP_105777673.1">
    <property type="nucleotide sequence ID" value="NZ_CAJHDF010000014.1"/>
</dbReference>
<proteinExistence type="predicted"/>
<protein>
    <recommendedName>
        <fullName evidence="1">Tox-REase-5 domain-containing protein</fullName>
    </recommendedName>
</protein>
<dbReference type="EMBL" id="PVFR01000059">
    <property type="protein sequence ID" value="PRE45161.1"/>
    <property type="molecule type" value="Genomic_DNA"/>
</dbReference>
<accession>A0AB37AQR4</accession>